<gene>
    <name evidence="2" type="ORF">EG028_22930</name>
</gene>
<dbReference type="RefSeq" id="WP_120518456.1">
    <property type="nucleotide sequence ID" value="NZ_QXZY01000013.1"/>
</dbReference>
<accession>A0A3N4M755</accession>
<sequence length="763" mass="84786">MAIHILGIRHHGPGSARNVKTFLESVKPDIVLVEGPPEADGILQWAAHEEMRPPVAILCYQPDNPRQSSFYPFAEFSPEWQAILYAKRQNIHIRFMDLPVAHQYALENEAQAAISSQPENAGQETAPSPPQDENTTTVPGQPAIENEVLHEIPVRYDVASLAHAAGYDDGEKWWEHMFEHRADNQDIFTAVMEGMGSLREIYDGKDNKLELLREAHMRKVIRQAEREMFQNIAVICGAWHAPALHNMPPQKGDNELLKGLSKVKTECTWVPWTNSRLSLYSGYGAGINSPGWYEHIWHHQEDDGTKWLVKVAKLFREKQMDTSVAHVIEASRLANALAALRNLPKAGLEELNEATLSVLCGGEPVLLSLVQAELIVNNRIGEVPVDIPKPPLQQDIEKIQKRLRLPAAADWKDYLLDLRKENDLERSVFLHRLQILELKWGHRSDVTGKGTFKEQWRLQWDPGFSVDIIEKGVWGNTVEEAATGYLVHLAKEAADLPAVGKLLEAAIPAELPLAVDALIQRINNLAAASSDVVQLMEVLPGLVEVSRYGNVRKTDAALVMGIVESMTVRICINLPPACQAIDEDAAAHLQALFPKLNDAINLLQHGELTGQWEQTLKVISQNQGTAPVLAGYATRLLADRKLLTGDELVKAFYYAMSSASGPGIAAAWLEGFLTGSGAILLLDNDLWGVVSSWVEQLEEDMFIEVLPLLRRTFSNFSRPERKKLGEMVKRGGRAAVPVTEKSFDGQRAEQGIPVVMALLGLQH</sequence>
<dbReference type="OrthoDB" id="9768066at2"/>
<organism evidence="2 3">
    <name type="scientific">Chitinophaga barathri</name>
    <dbReference type="NCBI Taxonomy" id="1647451"/>
    <lineage>
        <taxon>Bacteria</taxon>
        <taxon>Pseudomonadati</taxon>
        <taxon>Bacteroidota</taxon>
        <taxon>Chitinophagia</taxon>
        <taxon>Chitinophagales</taxon>
        <taxon>Chitinophagaceae</taxon>
        <taxon>Chitinophaga</taxon>
    </lineage>
</organism>
<dbReference type="PANTHER" id="PTHR30634:SF14">
    <property type="match status" value="1"/>
</dbReference>
<dbReference type="AlphaFoldDB" id="A0A3N4M755"/>
<evidence type="ECO:0000313" key="3">
    <source>
        <dbReference type="Proteomes" id="UP000279089"/>
    </source>
</evidence>
<dbReference type="Pfam" id="PF18934">
    <property type="entry name" value="DUF5682"/>
    <property type="match status" value="1"/>
</dbReference>
<feature type="region of interest" description="Disordered" evidence="1">
    <location>
        <begin position="113"/>
        <end position="137"/>
    </location>
</feature>
<dbReference type="PANTHER" id="PTHR30634">
    <property type="entry name" value="OUTER MEMBRANE LOLAB LIPOPROTEIN INSERTION APPARATUS"/>
    <property type="match status" value="1"/>
</dbReference>
<dbReference type="Proteomes" id="UP000279089">
    <property type="component" value="Unassembled WGS sequence"/>
</dbReference>
<name>A0A3N4M755_9BACT</name>
<comment type="caution">
    <text evidence="2">The sequence shown here is derived from an EMBL/GenBank/DDBJ whole genome shotgun (WGS) entry which is preliminary data.</text>
</comment>
<dbReference type="InterPro" id="IPR050458">
    <property type="entry name" value="LolB"/>
</dbReference>
<protein>
    <submittedName>
        <fullName evidence="2">Uncharacterized protein</fullName>
    </submittedName>
</protein>
<reference evidence="3" key="1">
    <citation type="submission" date="2018-11" db="EMBL/GenBank/DDBJ databases">
        <title>Chitinophaga lutea sp.nov., isolate from arsenic contaminated soil.</title>
        <authorList>
            <person name="Zong Y."/>
        </authorList>
    </citation>
    <scope>NUCLEOTIDE SEQUENCE [LARGE SCALE GENOMIC DNA]</scope>
    <source>
        <strain evidence="3">YLT18</strain>
    </source>
</reference>
<evidence type="ECO:0000256" key="1">
    <source>
        <dbReference type="SAM" id="MobiDB-lite"/>
    </source>
</evidence>
<keyword evidence="3" id="KW-1185">Reference proteome</keyword>
<evidence type="ECO:0000313" key="2">
    <source>
        <dbReference type="EMBL" id="RPD38995.1"/>
    </source>
</evidence>
<dbReference type="InterPro" id="IPR043737">
    <property type="entry name" value="DUF5682"/>
</dbReference>
<proteinExistence type="predicted"/>
<dbReference type="EMBL" id="RMBX01000013">
    <property type="protein sequence ID" value="RPD38995.1"/>
    <property type="molecule type" value="Genomic_DNA"/>
</dbReference>